<dbReference type="InterPro" id="IPR007960">
    <property type="entry name" value="TAS2R"/>
</dbReference>
<dbReference type="eggNOG" id="ENOG502S2QZ">
    <property type="taxonomic scope" value="Eukaryota"/>
</dbReference>
<dbReference type="GeneTree" id="ENSGT00530000065251"/>
<dbReference type="GO" id="GO:0033038">
    <property type="term" value="F:bitter taste receptor activity"/>
    <property type="evidence" value="ECO:0007669"/>
    <property type="project" value="InterPro"/>
</dbReference>
<dbReference type="PANTHER" id="PTHR11394">
    <property type="entry name" value="TASTE RECEPTOR TYPE 2"/>
    <property type="match status" value="1"/>
</dbReference>
<feature type="transmembrane region" description="Helical" evidence="13">
    <location>
        <begin position="95"/>
        <end position="116"/>
    </location>
</feature>
<feature type="transmembrane region" description="Helical" evidence="13">
    <location>
        <begin position="274"/>
        <end position="292"/>
    </location>
</feature>
<feature type="transmembrane region" description="Helical" evidence="13">
    <location>
        <begin position="188"/>
        <end position="210"/>
    </location>
</feature>
<dbReference type="PANTHER" id="PTHR11394:SF47">
    <property type="entry name" value="TASTE RECEPTOR TYPE 2 MEMBER 40"/>
    <property type="match status" value="1"/>
</dbReference>
<keyword evidence="8 12" id="KW-0472">Membrane</keyword>
<evidence type="ECO:0000256" key="10">
    <source>
        <dbReference type="ARBA" id="ARBA00023224"/>
    </source>
</evidence>
<reference evidence="14" key="3">
    <citation type="submission" date="2025-08" db="UniProtKB">
        <authorList>
            <consortium name="Ensembl"/>
        </authorList>
    </citation>
    <scope>IDENTIFICATION</scope>
</reference>
<proteinExistence type="inferred from homology"/>
<keyword evidence="6 13" id="KW-1133">Transmembrane helix</keyword>
<reference evidence="15" key="1">
    <citation type="submission" date="2013-03" db="EMBL/GenBank/DDBJ databases">
        <authorList>
            <person name="Jeffery W."/>
            <person name="Warren W."/>
            <person name="Wilson R.K."/>
        </authorList>
    </citation>
    <scope>NUCLEOTIDE SEQUENCE</scope>
    <source>
        <strain evidence="15">female</strain>
    </source>
</reference>
<evidence type="ECO:0000256" key="2">
    <source>
        <dbReference type="ARBA" id="ARBA00007376"/>
    </source>
</evidence>
<sequence length="309" mass="35059">MELVICICVNLPCAVLGLLMNMFYVFCLIFPLGGEMNVRQPLMTLLVLVICCTSTFQLCFIIHLSLEFMAIGGNLKQIVDTLMSYAVRVSIPASLWLNIFYCSQIIPVTYAPFIWLKKNIKTVVYFLLISTKIYFLTYFVLEILMSYGIFSRMKLPQVNSTVINGSYASVRTKFQISSLLDILDTLTMVLIMLGLCVMLIVTGSTGRYLYKHIRKMTSSGMPFNSQTLQNQVRVTLTSFIQGFIYLLFTVGAFIDVYCAFKSLVFDWDIVWMLHNLYSLATIINLGVGQSLFRQRVAHLCQKAVNIPSS</sequence>
<evidence type="ECO:0000313" key="14">
    <source>
        <dbReference type="Ensembl" id="ENSAMXP00000025673.2"/>
    </source>
</evidence>
<protein>
    <recommendedName>
        <fullName evidence="12">Taste receptor type 2</fullName>
    </recommendedName>
</protein>
<feature type="transmembrane region" description="Helical" evidence="13">
    <location>
        <begin position="123"/>
        <end position="150"/>
    </location>
</feature>
<name>W5LRY0_ASTMX</name>
<keyword evidence="5 12" id="KW-0812">Transmembrane</keyword>
<evidence type="ECO:0000256" key="9">
    <source>
        <dbReference type="ARBA" id="ARBA00023170"/>
    </source>
</evidence>
<reference evidence="14" key="4">
    <citation type="submission" date="2025-09" db="UniProtKB">
        <authorList>
            <consortium name="Ensembl"/>
        </authorList>
    </citation>
    <scope>IDENTIFICATION</scope>
</reference>
<evidence type="ECO:0000256" key="1">
    <source>
        <dbReference type="ARBA" id="ARBA00004141"/>
    </source>
</evidence>
<dbReference type="Ensembl" id="ENSAMXT00000025693.2">
    <property type="protein sequence ID" value="ENSAMXP00000025673.2"/>
    <property type="gene ID" value="ENSAMXG00000024967.2"/>
</dbReference>
<dbReference type="AlphaFoldDB" id="W5LRY0"/>
<comment type="subcellular location">
    <subcellularLocation>
        <location evidence="1 12">Membrane</location>
        <topology evidence="1 12">Multi-pass membrane protein</topology>
    </subcellularLocation>
</comment>
<evidence type="ECO:0000256" key="3">
    <source>
        <dbReference type="ARBA" id="ARBA00022480"/>
    </source>
</evidence>
<dbReference type="Pfam" id="PF05296">
    <property type="entry name" value="TAS2R"/>
    <property type="match status" value="1"/>
</dbReference>
<keyword evidence="7 12" id="KW-0297">G-protein coupled receptor</keyword>
<dbReference type="Proteomes" id="UP000018467">
    <property type="component" value="Unassembled WGS sequence"/>
</dbReference>
<keyword evidence="9 12" id="KW-0675">Receptor</keyword>
<evidence type="ECO:0000256" key="5">
    <source>
        <dbReference type="ARBA" id="ARBA00022692"/>
    </source>
</evidence>
<feature type="transmembrane region" description="Helical" evidence="13">
    <location>
        <begin position="231"/>
        <end position="254"/>
    </location>
</feature>
<feature type="transmembrane region" description="Helical" evidence="13">
    <location>
        <begin position="45"/>
        <end position="66"/>
    </location>
</feature>
<evidence type="ECO:0000313" key="15">
    <source>
        <dbReference type="Proteomes" id="UP000018467"/>
    </source>
</evidence>
<dbReference type="GO" id="GO:0004930">
    <property type="term" value="F:G protein-coupled receptor activity"/>
    <property type="evidence" value="ECO:0007669"/>
    <property type="project" value="UniProtKB-KW"/>
</dbReference>
<evidence type="ECO:0000256" key="12">
    <source>
        <dbReference type="RuleBase" id="RU004424"/>
    </source>
</evidence>
<evidence type="ECO:0000256" key="4">
    <source>
        <dbReference type="ARBA" id="ARBA00022606"/>
    </source>
</evidence>
<keyword evidence="15" id="KW-1185">Reference proteome</keyword>
<evidence type="ECO:0000256" key="7">
    <source>
        <dbReference type="ARBA" id="ARBA00023040"/>
    </source>
</evidence>
<evidence type="ECO:0000256" key="11">
    <source>
        <dbReference type="RuleBase" id="RU004423"/>
    </source>
</evidence>
<dbReference type="GO" id="GO:0016020">
    <property type="term" value="C:membrane"/>
    <property type="evidence" value="ECO:0007669"/>
    <property type="project" value="UniProtKB-SubCell"/>
</dbReference>
<keyword evidence="3 12" id="KW-0919">Taste</keyword>
<keyword evidence="4 12" id="KW-0716">Sensory transduction</keyword>
<evidence type="ECO:0000256" key="8">
    <source>
        <dbReference type="ARBA" id="ARBA00023136"/>
    </source>
</evidence>
<evidence type="ECO:0000256" key="13">
    <source>
        <dbReference type="SAM" id="Phobius"/>
    </source>
</evidence>
<dbReference type="InParanoid" id="W5LRY0"/>
<keyword evidence="10 12" id="KW-0807">Transducer</keyword>
<reference evidence="15" key="2">
    <citation type="journal article" date="2014" name="Nat. Commun.">
        <title>The cavefish genome reveals candidate genes for eye loss.</title>
        <authorList>
            <person name="McGaugh S.E."/>
            <person name="Gross J.B."/>
            <person name="Aken B."/>
            <person name="Blin M."/>
            <person name="Borowsky R."/>
            <person name="Chalopin D."/>
            <person name="Hinaux H."/>
            <person name="Jeffery W.R."/>
            <person name="Keene A."/>
            <person name="Ma L."/>
            <person name="Minx P."/>
            <person name="Murphy D."/>
            <person name="O'Quin K.E."/>
            <person name="Retaux S."/>
            <person name="Rohner N."/>
            <person name="Searle S.M."/>
            <person name="Stahl B.A."/>
            <person name="Tabin C."/>
            <person name="Volff J.N."/>
            <person name="Yoshizawa M."/>
            <person name="Warren W.C."/>
        </authorList>
    </citation>
    <scope>NUCLEOTIDE SEQUENCE [LARGE SCALE GENOMIC DNA]</scope>
    <source>
        <strain evidence="15">female</strain>
    </source>
</reference>
<evidence type="ECO:0000256" key="6">
    <source>
        <dbReference type="ARBA" id="ARBA00022989"/>
    </source>
</evidence>
<dbReference type="HOGENOM" id="CLU_879857_0_0_1"/>
<feature type="transmembrane region" description="Helical" evidence="13">
    <location>
        <begin position="14"/>
        <end position="33"/>
    </location>
</feature>
<accession>W5LRY0</accession>
<comment type="similarity">
    <text evidence="2 11">Belongs to the G-protein coupled receptor T2R family.</text>
</comment>
<organism evidence="14 15">
    <name type="scientific">Astyanax mexicanus</name>
    <name type="common">Blind cave fish</name>
    <name type="synonym">Astyanax fasciatus mexicanus</name>
    <dbReference type="NCBI Taxonomy" id="7994"/>
    <lineage>
        <taxon>Eukaryota</taxon>
        <taxon>Metazoa</taxon>
        <taxon>Chordata</taxon>
        <taxon>Craniata</taxon>
        <taxon>Vertebrata</taxon>
        <taxon>Euteleostomi</taxon>
        <taxon>Actinopterygii</taxon>
        <taxon>Neopterygii</taxon>
        <taxon>Teleostei</taxon>
        <taxon>Ostariophysi</taxon>
        <taxon>Characiformes</taxon>
        <taxon>Characoidei</taxon>
        <taxon>Acestrorhamphidae</taxon>
        <taxon>Acestrorhamphinae</taxon>
        <taxon>Astyanax</taxon>
    </lineage>
</organism>